<feature type="region of interest" description="Disordered" evidence="1">
    <location>
        <begin position="817"/>
        <end position="836"/>
    </location>
</feature>
<gene>
    <name evidence="2" type="ORF">LSCM4_01875</name>
</gene>
<proteinExistence type="predicted"/>
<evidence type="ECO:0000313" key="3">
    <source>
        <dbReference type="Proteomes" id="UP000674143"/>
    </source>
</evidence>
<reference evidence="2 3" key="1">
    <citation type="submission" date="2021-02" db="EMBL/GenBank/DDBJ databases">
        <title>Leishmania (Mundinia) orientalis Genome sequencing and assembly.</title>
        <authorList>
            <person name="Almutairi H."/>
            <person name="Gatherer D."/>
        </authorList>
    </citation>
    <scope>NUCLEOTIDE SEQUENCE [LARGE SCALE GENOMIC DNA]</scope>
    <source>
        <strain evidence="2">LSCM4</strain>
    </source>
</reference>
<dbReference type="KEGG" id="loi:92357851"/>
<protein>
    <submittedName>
        <fullName evidence="2">Uncharacterized protein</fullName>
    </submittedName>
</protein>
<dbReference type="RefSeq" id="XP_067063376.1">
    <property type="nucleotide sequence ID" value="XM_067203917.1"/>
</dbReference>
<dbReference type="GeneID" id="92357851"/>
<feature type="region of interest" description="Disordered" evidence="1">
    <location>
        <begin position="491"/>
        <end position="510"/>
    </location>
</feature>
<feature type="compositionally biased region" description="Low complexity" evidence="1">
    <location>
        <begin position="492"/>
        <end position="503"/>
    </location>
</feature>
<comment type="caution">
    <text evidence="2">The sequence shown here is derived from an EMBL/GenBank/DDBJ whole genome shotgun (WGS) entry which is preliminary data.</text>
</comment>
<feature type="compositionally biased region" description="Polar residues" evidence="1">
    <location>
        <begin position="46"/>
        <end position="57"/>
    </location>
</feature>
<keyword evidence="3" id="KW-1185">Reference proteome</keyword>
<name>A0A836HD81_9TRYP</name>
<feature type="compositionally biased region" description="Polar residues" evidence="1">
    <location>
        <begin position="404"/>
        <end position="413"/>
    </location>
</feature>
<feature type="region of interest" description="Disordered" evidence="1">
    <location>
        <begin position="38"/>
        <end position="74"/>
    </location>
</feature>
<dbReference type="Proteomes" id="UP000674143">
    <property type="component" value="Chromosome 22"/>
</dbReference>
<feature type="region of interest" description="Disordered" evidence="1">
    <location>
        <begin position="522"/>
        <end position="555"/>
    </location>
</feature>
<dbReference type="SMR" id="A0A836HD81"/>
<feature type="compositionally biased region" description="Basic and acidic residues" evidence="1">
    <location>
        <begin position="522"/>
        <end position="547"/>
    </location>
</feature>
<evidence type="ECO:0000256" key="1">
    <source>
        <dbReference type="SAM" id="MobiDB-lite"/>
    </source>
</evidence>
<dbReference type="EMBL" id="JAFHLR010000022">
    <property type="protein sequence ID" value="KAG5479283.1"/>
    <property type="molecule type" value="Genomic_DNA"/>
</dbReference>
<evidence type="ECO:0000313" key="2">
    <source>
        <dbReference type="EMBL" id="KAG5479283.1"/>
    </source>
</evidence>
<sequence length="1139" mass="120045">MSRNSCSDPCSTEAERLRELEASDCACGACASAPQLRRGSRVPVNGDTSIENRNVSLGASPPDASVRHRSSTAASSVTLLVHSDAVPRPKATIERALASEGQLEGRSLGGPSARPPESSGCLFRAVNEAHKATSCCASAEELSWNAMSHRQCSMPAAPLTRMPAVAPPQAAAAAFVAVARSHCVSGVETVVHDAGEPARTDLREPCMPSPTSPSPAIVAPLRLADLPSPTSLSAAADSSVSSSPAFAIPLQHPCGSVGADPRETLLSSSFLSPSRTRQVSPATPMRGHRGAHLAEAVQSTSASPWKGARTFDTPSEPIMSASTVAAEQNARQARGGEKRKAMFASGDAGGERDECFPAAKSSTPLPTQVLQDCAGGDCIVTSTVADVSATSLTPRGEQRGSLADAQQSTTLALSSPPPSSIVNNSCGIARILQLQSQEVWREGLRAVLQQDAEVWVRQVCEEQRLLQAQLRVTQARAAALAKDLQDLRCHGSPSSPLHHQSQPIDSADMECSRVKERCRGEHVAEERAYSDERSSATRTSHLSESDLMKSAVPESNGRGVFASSAADGATDAALGTAYTHELESYVHLLEQHTRALHAEKQQLQLRLDRRTSQLATFQQRYQQNYARLLEEQSALGHDYRKAAEDVEEVVGMLVVARAAERAAMRRAEELEFALEESALHAEALAAALHSQAKEGNVCRVGESAGTVNRTSQPIQVGSRDNESLRCMSGCASGPPSSSAFVSFTERNDTERSIMTVDALAAAEAAPSSVLKRCCTGTTSFTYPSLSLGASSLTAESPACTRLQAQATASKRECDCGVQHQRGRTPSSPSPVRPFAAPSPVRTAAEVECNSAAASCSQQGRVDVRLASREVEVLSRPLLDSWQAATTSPTPTPLLVADAIASVATPTTDSHSFVPVQGLGCGPNNGGVSAFTPFTVPLASLGKEGPRSVSVHLPTCTVNTSTTEVAPHISTFKALLTPRGLESQQQVRALCGGAAEESARDAADEHQLLRFHCTVLELELQAKEAAYKAEKEAWEAALHHAKGVAGAMGEVEARVRQSAAALEKTKGLLREMSRLWSNAVALNEDEVSSDDDSGKSGVGAAGLVVMDEEQSFLQRCSRTGMPLHGGCSSSRACPDEAGEL</sequence>
<dbReference type="AlphaFoldDB" id="A0A836HD81"/>
<organism evidence="2 3">
    <name type="scientific">Leishmania orientalis</name>
    <dbReference type="NCBI Taxonomy" id="2249476"/>
    <lineage>
        <taxon>Eukaryota</taxon>
        <taxon>Discoba</taxon>
        <taxon>Euglenozoa</taxon>
        <taxon>Kinetoplastea</taxon>
        <taxon>Metakinetoplastina</taxon>
        <taxon>Trypanosomatida</taxon>
        <taxon>Trypanosomatidae</taxon>
        <taxon>Leishmaniinae</taxon>
        <taxon>Leishmania</taxon>
    </lineage>
</organism>
<feature type="region of interest" description="Disordered" evidence="1">
    <location>
        <begin position="391"/>
        <end position="418"/>
    </location>
</feature>
<accession>A0A836HD81</accession>